<evidence type="ECO:0000256" key="1">
    <source>
        <dbReference type="ARBA" id="ARBA00022617"/>
    </source>
</evidence>
<dbReference type="Gene3D" id="1.10.760.10">
    <property type="entry name" value="Cytochrome c-like domain"/>
    <property type="match status" value="1"/>
</dbReference>
<evidence type="ECO:0000256" key="3">
    <source>
        <dbReference type="ARBA" id="ARBA00023004"/>
    </source>
</evidence>
<protein>
    <submittedName>
        <fullName evidence="7">Di-heme oxidoredictase family protein</fullName>
    </submittedName>
</protein>
<dbReference type="PANTHER" id="PTHR30600:SF4">
    <property type="entry name" value="CYTOCHROME C DOMAIN-CONTAINING PROTEIN"/>
    <property type="match status" value="1"/>
</dbReference>
<organism evidence="7 8">
    <name type="scientific">Steroidobacter flavus</name>
    <dbReference type="NCBI Taxonomy" id="1842136"/>
    <lineage>
        <taxon>Bacteria</taxon>
        <taxon>Pseudomonadati</taxon>
        <taxon>Pseudomonadota</taxon>
        <taxon>Gammaproteobacteria</taxon>
        <taxon>Steroidobacterales</taxon>
        <taxon>Steroidobacteraceae</taxon>
        <taxon>Steroidobacter</taxon>
    </lineage>
</organism>
<evidence type="ECO:0000256" key="5">
    <source>
        <dbReference type="SAM" id="MobiDB-lite"/>
    </source>
</evidence>
<sequence length="450" mass="48644">MSFLSGCSKGHSTEQLLQPNSGGAMTVSESSRHAFSRPSNNLTVAQRGEFFIGNAFFNSPWVVAPASAGARDGLGPLFNARSCDQCHNNDGRGQPPSKDDEQPVSMVIQFATPTPGANNEPQADPNYGVNFNPFGIGGVAAEGKLRIRHREIAGTYGDGTSYTLLAPEYSFEELAYGGLAADTKLSPRVAPAVFGSGLLEAIPEAQIMERSDPDDADKDGISGRPNHVWDPLVGRAVLGRFGWKLNQPDIAHQTAAAFSSEIGMTSSFRPAQICTSVQTACLAAPSGGEPEISDEIFEHMVTYQRMLAVPMRRNLDAPEVKRGATVFLESGCESCHRATFKTGTVKDQPWLSDQTIHPFTDMLLHDMGEGLADGRADFAASGSEWRTQPLWGLGLQKTVNGHTRLLHDGRARDVSEAILWHGGEGERAKEAFRTLSQQDREALLRFIDSL</sequence>
<dbReference type="InterPro" id="IPR009056">
    <property type="entry name" value="Cyt_c-like_dom"/>
</dbReference>
<feature type="region of interest" description="Disordered" evidence="5">
    <location>
        <begin position="1"/>
        <end position="39"/>
    </location>
</feature>
<dbReference type="PANTHER" id="PTHR30600">
    <property type="entry name" value="CYTOCHROME C PEROXIDASE-RELATED"/>
    <property type="match status" value="1"/>
</dbReference>
<keyword evidence="1 4" id="KW-0349">Heme</keyword>
<name>A0ABV8SUU4_9GAMM</name>
<evidence type="ECO:0000256" key="4">
    <source>
        <dbReference type="PROSITE-ProRule" id="PRU00433"/>
    </source>
</evidence>
<dbReference type="InterPro" id="IPR010538">
    <property type="entry name" value="DHOR"/>
</dbReference>
<keyword evidence="2 4" id="KW-0479">Metal-binding</keyword>
<dbReference type="RefSeq" id="WP_380598459.1">
    <property type="nucleotide sequence ID" value="NZ_JBHSDU010000003.1"/>
</dbReference>
<evidence type="ECO:0000313" key="8">
    <source>
        <dbReference type="Proteomes" id="UP001595904"/>
    </source>
</evidence>
<reference evidence="8" key="1">
    <citation type="journal article" date="2019" name="Int. J. Syst. Evol. Microbiol.">
        <title>The Global Catalogue of Microorganisms (GCM) 10K type strain sequencing project: providing services to taxonomists for standard genome sequencing and annotation.</title>
        <authorList>
            <consortium name="The Broad Institute Genomics Platform"/>
            <consortium name="The Broad Institute Genome Sequencing Center for Infectious Disease"/>
            <person name="Wu L."/>
            <person name="Ma J."/>
        </authorList>
    </citation>
    <scope>NUCLEOTIDE SEQUENCE [LARGE SCALE GENOMIC DNA]</scope>
    <source>
        <strain evidence="8">CGMCC 1.10759</strain>
    </source>
</reference>
<dbReference type="SUPFAM" id="SSF46626">
    <property type="entry name" value="Cytochrome c"/>
    <property type="match status" value="1"/>
</dbReference>
<feature type="domain" description="Cytochrome c" evidence="6">
    <location>
        <begin position="318"/>
        <end position="450"/>
    </location>
</feature>
<gene>
    <name evidence="7" type="ORF">ACFPN2_16665</name>
</gene>
<feature type="compositionally biased region" description="Polar residues" evidence="5">
    <location>
        <begin position="13"/>
        <end position="29"/>
    </location>
</feature>
<dbReference type="Pfam" id="PF06537">
    <property type="entry name" value="DHOR"/>
    <property type="match status" value="2"/>
</dbReference>
<dbReference type="PROSITE" id="PS51007">
    <property type="entry name" value="CYTC"/>
    <property type="match status" value="1"/>
</dbReference>
<proteinExistence type="predicted"/>
<keyword evidence="8" id="KW-1185">Reference proteome</keyword>
<dbReference type="PIRSF" id="PIRSF028099">
    <property type="entry name" value="DUF1111"/>
    <property type="match status" value="1"/>
</dbReference>
<comment type="caution">
    <text evidence="7">The sequence shown here is derived from an EMBL/GenBank/DDBJ whole genome shotgun (WGS) entry which is preliminary data.</text>
</comment>
<dbReference type="InterPro" id="IPR051395">
    <property type="entry name" value="Cytochrome_c_Peroxidase/MauG"/>
</dbReference>
<dbReference type="Proteomes" id="UP001595904">
    <property type="component" value="Unassembled WGS sequence"/>
</dbReference>
<accession>A0ABV8SUU4</accession>
<dbReference type="InterPro" id="IPR036909">
    <property type="entry name" value="Cyt_c-like_dom_sf"/>
</dbReference>
<evidence type="ECO:0000313" key="7">
    <source>
        <dbReference type="EMBL" id="MFC4310728.1"/>
    </source>
</evidence>
<evidence type="ECO:0000256" key="2">
    <source>
        <dbReference type="ARBA" id="ARBA00022723"/>
    </source>
</evidence>
<keyword evidence="3 4" id="KW-0408">Iron</keyword>
<evidence type="ECO:0000259" key="6">
    <source>
        <dbReference type="PROSITE" id="PS51007"/>
    </source>
</evidence>
<dbReference type="EMBL" id="JBHSDU010000003">
    <property type="protein sequence ID" value="MFC4310728.1"/>
    <property type="molecule type" value="Genomic_DNA"/>
</dbReference>